<evidence type="ECO:0000256" key="6">
    <source>
        <dbReference type="ARBA" id="ARBA00023049"/>
    </source>
</evidence>
<dbReference type="RefSeq" id="WP_044566585.1">
    <property type="nucleotide sequence ID" value="NZ_BAABDR010000078.1"/>
</dbReference>
<dbReference type="GO" id="GO:0006508">
    <property type="term" value="P:proteolysis"/>
    <property type="evidence" value="ECO:0007669"/>
    <property type="project" value="UniProtKB-KW"/>
</dbReference>
<dbReference type="SUPFAM" id="SSF53187">
    <property type="entry name" value="Zn-dependent exopeptidases"/>
    <property type="match status" value="1"/>
</dbReference>
<feature type="active site" description="Proton donor/acceptor" evidence="7">
    <location>
        <position position="339"/>
    </location>
</feature>
<reference evidence="9" key="1">
    <citation type="submission" date="2014-05" db="EMBL/GenBank/DDBJ databases">
        <authorList>
            <person name="Horn Fabian"/>
        </authorList>
    </citation>
    <scope>NUCLEOTIDE SEQUENCE</scope>
</reference>
<dbReference type="Pfam" id="PF00246">
    <property type="entry name" value="Peptidase_M14"/>
    <property type="match status" value="1"/>
</dbReference>
<comment type="similarity">
    <text evidence="2 7">Belongs to the peptidase M14 family.</text>
</comment>
<gene>
    <name evidence="10" type="ORF">J2Z30_004486</name>
    <name evidence="9" type="ORF">SIRAN337</name>
</gene>
<reference evidence="10 11" key="2">
    <citation type="submission" date="2021-03" db="EMBL/GenBank/DDBJ databases">
        <title>Genomic Encyclopedia of Type Strains, Phase IV (KMG-IV): sequencing the most valuable type-strain genomes for metagenomic binning, comparative biology and taxonomic classification.</title>
        <authorList>
            <person name="Goeker M."/>
        </authorList>
    </citation>
    <scope>NUCLEOTIDE SEQUENCE [LARGE SCALE GENOMIC DNA]</scope>
    <source>
        <strain evidence="10 11">DSM 41954</strain>
    </source>
</reference>
<proteinExistence type="inferred from homology"/>
<evidence type="ECO:0000256" key="5">
    <source>
        <dbReference type="ARBA" id="ARBA00022833"/>
    </source>
</evidence>
<dbReference type="AlphaFoldDB" id="A0A060ZBG5"/>
<evidence type="ECO:0000259" key="8">
    <source>
        <dbReference type="PROSITE" id="PS52035"/>
    </source>
</evidence>
<dbReference type="PROSITE" id="PS52035">
    <property type="entry name" value="PEPTIDASE_M14"/>
    <property type="match status" value="1"/>
</dbReference>
<dbReference type="GO" id="GO:0005615">
    <property type="term" value="C:extracellular space"/>
    <property type="evidence" value="ECO:0007669"/>
    <property type="project" value="TreeGrafter"/>
</dbReference>
<keyword evidence="9" id="KW-0121">Carboxypeptidase</keyword>
<keyword evidence="4" id="KW-0378">Hydrolase</keyword>
<evidence type="ECO:0000313" key="9">
    <source>
        <dbReference type="EMBL" id="CDR01391.1"/>
    </source>
</evidence>
<accession>A0A060ZBG5</accession>
<dbReference type="EMBL" id="JAGGLR010000011">
    <property type="protein sequence ID" value="MBP2063465.1"/>
    <property type="molecule type" value="Genomic_DNA"/>
</dbReference>
<evidence type="ECO:0000256" key="7">
    <source>
        <dbReference type="PROSITE-ProRule" id="PRU01379"/>
    </source>
</evidence>
<dbReference type="SMART" id="SM00631">
    <property type="entry name" value="Zn_pept"/>
    <property type="match status" value="1"/>
</dbReference>
<dbReference type="HOGENOM" id="CLU_028657_0_0_11"/>
<protein>
    <submittedName>
        <fullName evidence="9">Zinc carboxypeptidase</fullName>
    </submittedName>
</protein>
<keyword evidence="11" id="KW-1185">Reference proteome</keyword>
<feature type="domain" description="Peptidase M14" evidence="8">
    <location>
        <begin position="6"/>
        <end position="362"/>
    </location>
</feature>
<sequence length="561" mass="61996">MIRPLTYDSFPTHAALTELLRSWANDRPHLMLLESLGPSLEGRDIWLATLTNTATGPAGDKPAFFVEAGIHAAEWAGGFAALHLMHRLLAAHGTDERVTRLLDTRTLYVVPRLNPDGAEHVMSEGRYVRSSMRAYPHRGERPGLRLGDVDGDGRALFMRLPDPDGPWKAHPTEPRLLVRREPDEVGGSYFRLFLEGEIEDYRGDVVPVADPVEGIDLGQNLPTDWAAADRIPDNAGPYAGSEPETRAVLEAVTGRPNITGFVTCHTFGGLHLHPPLNSGEQLPYADRRVYDTVGAKAAELTGYDVMSFQDLKYDPDVPFRGGQLGWYYDQLGIFAWITEFWSPQRAAGIESYHPSRWLLDHPVEDDLRLIEWSDKELEGRGFVDWYPFEHPQLGPVELGGWDIINYWYNPPLHRVEAEVAPHTDWIVFQALCSPRLDVRTVSATEEAPGVHRIRAVVRNSGWLPTYVTQQALRRGVAGTATASLELPPDARLVAGEATVQLGQLEGRSGALSTTTWWGHDPGTPDLAAAEWVVTAPAGATVTVRARHPRAGAAMVDVRLGT</sequence>
<evidence type="ECO:0000313" key="11">
    <source>
        <dbReference type="Proteomes" id="UP000756710"/>
    </source>
</evidence>
<dbReference type="EMBL" id="LK022848">
    <property type="protein sequence ID" value="CDR01391.1"/>
    <property type="molecule type" value="Genomic_DNA"/>
</dbReference>
<dbReference type="Proteomes" id="UP000756710">
    <property type="component" value="Unassembled WGS sequence"/>
</dbReference>
<evidence type="ECO:0000256" key="4">
    <source>
        <dbReference type="ARBA" id="ARBA00022801"/>
    </source>
</evidence>
<dbReference type="PRINTS" id="PR00765">
    <property type="entry name" value="CRBOXYPTASEA"/>
</dbReference>
<dbReference type="GO" id="GO:0008270">
    <property type="term" value="F:zinc ion binding"/>
    <property type="evidence" value="ECO:0007669"/>
    <property type="project" value="InterPro"/>
</dbReference>
<dbReference type="PANTHER" id="PTHR11705:SF143">
    <property type="entry name" value="SLL0236 PROTEIN"/>
    <property type="match status" value="1"/>
</dbReference>
<name>A0A060ZBG5_9ACTN</name>
<comment type="cofactor">
    <cofactor evidence="1">
        <name>Zn(2+)</name>
        <dbReference type="ChEBI" id="CHEBI:29105"/>
    </cofactor>
</comment>
<dbReference type="Gene3D" id="3.40.630.10">
    <property type="entry name" value="Zn peptidases"/>
    <property type="match status" value="1"/>
</dbReference>
<evidence type="ECO:0000313" key="10">
    <source>
        <dbReference type="EMBL" id="MBP2063465.1"/>
    </source>
</evidence>
<dbReference type="GO" id="GO:0004181">
    <property type="term" value="F:metallocarboxypeptidase activity"/>
    <property type="evidence" value="ECO:0007669"/>
    <property type="project" value="InterPro"/>
</dbReference>
<keyword evidence="5" id="KW-0862">Zinc</keyword>
<dbReference type="InterPro" id="IPR000834">
    <property type="entry name" value="Peptidase_M14"/>
</dbReference>
<keyword evidence="3" id="KW-0645">Protease</keyword>
<evidence type="ECO:0000256" key="3">
    <source>
        <dbReference type="ARBA" id="ARBA00022670"/>
    </source>
</evidence>
<dbReference type="CDD" id="cd06905">
    <property type="entry name" value="M14-like"/>
    <property type="match status" value="1"/>
</dbReference>
<organism evidence="9">
    <name type="scientific">Streptomyces iranensis</name>
    <dbReference type="NCBI Taxonomy" id="576784"/>
    <lineage>
        <taxon>Bacteria</taxon>
        <taxon>Bacillati</taxon>
        <taxon>Actinomycetota</taxon>
        <taxon>Actinomycetes</taxon>
        <taxon>Kitasatosporales</taxon>
        <taxon>Streptomycetaceae</taxon>
        <taxon>Streptomyces</taxon>
        <taxon>Streptomyces violaceusniger group</taxon>
    </lineage>
</organism>
<evidence type="ECO:0000256" key="2">
    <source>
        <dbReference type="ARBA" id="ARBA00005988"/>
    </source>
</evidence>
<evidence type="ECO:0000256" key="1">
    <source>
        <dbReference type="ARBA" id="ARBA00001947"/>
    </source>
</evidence>
<keyword evidence="6" id="KW-0482">Metalloprotease</keyword>
<dbReference type="PANTHER" id="PTHR11705">
    <property type="entry name" value="PROTEASE FAMILY M14 CARBOXYPEPTIDASE A,B"/>
    <property type="match status" value="1"/>
</dbReference>